<dbReference type="Pfam" id="PF01535">
    <property type="entry name" value="PPR"/>
    <property type="match status" value="1"/>
</dbReference>
<dbReference type="PROSITE" id="PS51375">
    <property type="entry name" value="PPR"/>
    <property type="match status" value="3"/>
</dbReference>
<dbReference type="Pfam" id="PF20431">
    <property type="entry name" value="E_motif"/>
    <property type="match status" value="1"/>
</dbReference>
<name>A0A6B2L0H0_9EUKA</name>
<evidence type="ECO:0000313" key="4">
    <source>
        <dbReference type="EMBL" id="NDV30407.1"/>
    </source>
</evidence>
<proteinExistence type="predicted"/>
<dbReference type="NCBIfam" id="TIGR00756">
    <property type="entry name" value="PPR"/>
    <property type="match status" value="1"/>
</dbReference>
<dbReference type="SUPFAM" id="SSF48452">
    <property type="entry name" value="TPR-like"/>
    <property type="match status" value="1"/>
</dbReference>
<feature type="repeat" description="PPR" evidence="2">
    <location>
        <begin position="424"/>
        <end position="458"/>
    </location>
</feature>
<feature type="repeat" description="PPR" evidence="2">
    <location>
        <begin position="290"/>
        <end position="324"/>
    </location>
</feature>
<dbReference type="GO" id="GO:0008270">
    <property type="term" value="F:zinc ion binding"/>
    <property type="evidence" value="ECO:0007669"/>
    <property type="project" value="InterPro"/>
</dbReference>
<evidence type="ECO:0000256" key="2">
    <source>
        <dbReference type="PROSITE-ProRule" id="PRU00708"/>
    </source>
</evidence>
<dbReference type="EMBL" id="GIBP01001438">
    <property type="protein sequence ID" value="NDV30407.1"/>
    <property type="molecule type" value="Transcribed_RNA"/>
</dbReference>
<dbReference type="Pfam" id="PF13812">
    <property type="entry name" value="PPR_3"/>
    <property type="match status" value="1"/>
</dbReference>
<evidence type="ECO:0000256" key="1">
    <source>
        <dbReference type="ARBA" id="ARBA00022737"/>
    </source>
</evidence>
<organism evidence="4">
    <name type="scientific">Arcella intermedia</name>
    <dbReference type="NCBI Taxonomy" id="1963864"/>
    <lineage>
        <taxon>Eukaryota</taxon>
        <taxon>Amoebozoa</taxon>
        <taxon>Tubulinea</taxon>
        <taxon>Elardia</taxon>
        <taxon>Arcellinida</taxon>
        <taxon>Sphaerothecina</taxon>
        <taxon>Arcellidae</taxon>
        <taxon>Arcella</taxon>
    </lineage>
</organism>
<dbReference type="GO" id="GO:0003723">
    <property type="term" value="F:RNA binding"/>
    <property type="evidence" value="ECO:0007669"/>
    <property type="project" value="InterPro"/>
</dbReference>
<feature type="domain" description="DYW" evidence="3">
    <location>
        <begin position="513"/>
        <end position="584"/>
    </location>
</feature>
<dbReference type="GO" id="GO:0009451">
    <property type="term" value="P:RNA modification"/>
    <property type="evidence" value="ECO:0007669"/>
    <property type="project" value="InterPro"/>
</dbReference>
<dbReference type="PANTHER" id="PTHR47926">
    <property type="entry name" value="PENTATRICOPEPTIDE REPEAT-CONTAINING PROTEIN"/>
    <property type="match status" value="1"/>
</dbReference>
<keyword evidence="1" id="KW-0677">Repeat</keyword>
<dbReference type="InterPro" id="IPR046848">
    <property type="entry name" value="E_motif"/>
</dbReference>
<dbReference type="Gene3D" id="1.25.40.10">
    <property type="entry name" value="Tetratricopeptide repeat domain"/>
    <property type="match status" value="3"/>
</dbReference>
<accession>A0A6B2L0H0</accession>
<sequence>MLVKSGRKPNATLMFSMVDKCRKSGRLEKVAALWGDMVVVQVDMEEEKHFRVLVMSCMELKDLLMMKEVFASWKDTPAMAPHHPQICEIFIRGFSHLNDLESAFDSYHKLLRFGSPTIPVILSLVNACRFERNQPHRATMLWYDIAHYSLPVDEKTFGSILAACSEAGDSLVAKDMFGAIKRAELPFKVTPKMYGMLIKSMKNSIPNAVNVLKYMEEAKVRPDCHAFSSLLSVCASKREFQHGVTVIKQMERMGIAEDLFLKNTLINFYAKCGRLKVAEGLFNGVKQKGNIETWNTLLSAYGKYGKGQEALRLLKELRQTSLKPNGITFYSVLMACNHNRLADESLEVLHSMKECGVAPGEGHVCCIIDAFAGSGRIKEAEEIMLQLSPTLEVWLTFLTACRNLGDAQRAENACSQIFKMDPNNPIAFTLLANTYANAGSLSKRDDVLKEMEKRGIKRFPPCSKIEIFGQMHSFSSGDDKHPQIHEINDFVNEMFQKMDKEGLLPSGVSARVEKMNADHPHSELLAIAYGLMATPDSALFITKNLRVCPGCHQIIKAISMVYKREIIIKEMTRFHHFKEGTCSCLE</sequence>
<feature type="repeat" description="PPR" evidence="2">
    <location>
        <begin position="325"/>
        <end position="359"/>
    </location>
</feature>
<dbReference type="InterPro" id="IPR032867">
    <property type="entry name" value="DYW_dom"/>
</dbReference>
<dbReference type="AlphaFoldDB" id="A0A6B2L0H0"/>
<evidence type="ECO:0000259" key="3">
    <source>
        <dbReference type="Pfam" id="PF14432"/>
    </source>
</evidence>
<reference evidence="4" key="1">
    <citation type="journal article" date="2020" name="J. Eukaryot. Microbiol.">
        <title>De novo Sequencing, Assembly and Annotation of the Transcriptome for the Free-Living Testate Amoeba Arcella intermedia.</title>
        <authorList>
            <person name="Ribeiro G.M."/>
            <person name="Porfirio-Sousa A.L."/>
            <person name="Maurer-Alcala X.X."/>
            <person name="Katz L.A."/>
            <person name="Lahr D.J.G."/>
        </authorList>
    </citation>
    <scope>NUCLEOTIDE SEQUENCE</scope>
</reference>
<protein>
    <recommendedName>
        <fullName evidence="3">DYW domain-containing protein</fullName>
    </recommendedName>
</protein>
<dbReference type="InterPro" id="IPR002885">
    <property type="entry name" value="PPR_rpt"/>
</dbReference>
<dbReference type="InterPro" id="IPR046960">
    <property type="entry name" value="PPR_At4g14850-like_plant"/>
</dbReference>
<dbReference type="Pfam" id="PF13041">
    <property type="entry name" value="PPR_2"/>
    <property type="match status" value="1"/>
</dbReference>
<dbReference type="InterPro" id="IPR011990">
    <property type="entry name" value="TPR-like_helical_dom_sf"/>
</dbReference>
<dbReference type="FunFam" id="1.25.40.10:FF:000158">
    <property type="entry name" value="pentatricopeptide repeat-containing protein At2g33680"/>
    <property type="match status" value="1"/>
</dbReference>
<dbReference type="GO" id="GO:0048731">
    <property type="term" value="P:system development"/>
    <property type="evidence" value="ECO:0007669"/>
    <property type="project" value="UniProtKB-ARBA"/>
</dbReference>
<dbReference type="Pfam" id="PF14432">
    <property type="entry name" value="DYW_deaminase"/>
    <property type="match status" value="1"/>
</dbReference>